<dbReference type="InterPro" id="IPR020818">
    <property type="entry name" value="Chaperonin_GroES"/>
</dbReference>
<dbReference type="PRINTS" id="PR00297">
    <property type="entry name" value="CHAPERONIN10"/>
</dbReference>
<dbReference type="PANTHER" id="PTHR34222:SF99">
    <property type="entry name" value="PROTEIN, PUTATIVE-RELATED"/>
    <property type="match status" value="1"/>
</dbReference>
<gene>
    <name evidence="5" type="ORF">Tco_0910376</name>
</gene>
<evidence type="ECO:0000256" key="1">
    <source>
        <dbReference type="ARBA" id="ARBA00023186"/>
    </source>
</evidence>
<reference evidence="5" key="1">
    <citation type="journal article" date="2022" name="Int. J. Mol. Sci.">
        <title>Draft Genome of Tanacetum Coccineum: Genomic Comparison of Closely Related Tanacetum-Family Plants.</title>
        <authorList>
            <person name="Yamashiro T."/>
            <person name="Shiraishi A."/>
            <person name="Nakayama K."/>
            <person name="Satake H."/>
        </authorList>
    </citation>
    <scope>NUCLEOTIDE SEQUENCE</scope>
</reference>
<proteinExistence type="inferred from homology"/>
<evidence type="ECO:0000256" key="3">
    <source>
        <dbReference type="SAM" id="Coils"/>
    </source>
</evidence>
<comment type="caution">
    <text evidence="5">The sequence shown here is derived from an EMBL/GenBank/DDBJ whole genome shotgun (WGS) entry which is preliminary data.</text>
</comment>
<evidence type="ECO:0000256" key="4">
    <source>
        <dbReference type="SAM" id="MobiDB-lite"/>
    </source>
</evidence>
<keyword evidence="6" id="KW-1185">Reference proteome</keyword>
<evidence type="ECO:0000313" key="6">
    <source>
        <dbReference type="Proteomes" id="UP001151760"/>
    </source>
</evidence>
<feature type="compositionally biased region" description="Acidic residues" evidence="4">
    <location>
        <begin position="369"/>
        <end position="383"/>
    </location>
</feature>
<dbReference type="SUPFAM" id="SSF50129">
    <property type="entry name" value="GroES-like"/>
    <property type="match status" value="1"/>
</dbReference>
<accession>A0ABQ5CSN5</accession>
<reference evidence="5" key="2">
    <citation type="submission" date="2022-01" db="EMBL/GenBank/DDBJ databases">
        <authorList>
            <person name="Yamashiro T."/>
            <person name="Shiraishi A."/>
            <person name="Satake H."/>
            <person name="Nakayama K."/>
        </authorList>
    </citation>
    <scope>NUCLEOTIDE SEQUENCE</scope>
</reference>
<dbReference type="Proteomes" id="UP001151760">
    <property type="component" value="Unassembled WGS sequence"/>
</dbReference>
<feature type="region of interest" description="Disordered" evidence="4">
    <location>
        <begin position="364"/>
        <end position="390"/>
    </location>
</feature>
<organism evidence="5 6">
    <name type="scientific">Tanacetum coccineum</name>
    <dbReference type="NCBI Taxonomy" id="301880"/>
    <lineage>
        <taxon>Eukaryota</taxon>
        <taxon>Viridiplantae</taxon>
        <taxon>Streptophyta</taxon>
        <taxon>Embryophyta</taxon>
        <taxon>Tracheophyta</taxon>
        <taxon>Spermatophyta</taxon>
        <taxon>Magnoliopsida</taxon>
        <taxon>eudicotyledons</taxon>
        <taxon>Gunneridae</taxon>
        <taxon>Pentapetalae</taxon>
        <taxon>asterids</taxon>
        <taxon>campanulids</taxon>
        <taxon>Asterales</taxon>
        <taxon>Asteraceae</taxon>
        <taxon>Asteroideae</taxon>
        <taxon>Anthemideae</taxon>
        <taxon>Anthemidinae</taxon>
        <taxon>Tanacetum</taxon>
    </lineage>
</organism>
<keyword evidence="3" id="KW-0175">Coiled coil</keyword>
<comment type="similarity">
    <text evidence="2">Belongs to the GroES chaperonin family.</text>
</comment>
<feature type="coiled-coil region" evidence="3">
    <location>
        <begin position="243"/>
        <end position="298"/>
    </location>
</feature>
<dbReference type="CDD" id="cd00320">
    <property type="entry name" value="cpn10"/>
    <property type="match status" value="1"/>
</dbReference>
<dbReference type="Pfam" id="PF00166">
    <property type="entry name" value="Cpn10"/>
    <property type="match status" value="1"/>
</dbReference>
<dbReference type="Pfam" id="PF14223">
    <property type="entry name" value="Retrotran_gag_2"/>
    <property type="match status" value="1"/>
</dbReference>
<sequence length="390" mass="43161">MDVINYTTLKLLGDKVLVKINAVVDYIAGCVLLPTTVKTLKGEVVAFGEGMRVGLKRVKVDGKTDPLVVYSKYAGIVVRFNGAKHLLLKEDDVLFLMGLDDSYMQIRSSILSREVLPDVRSAYATISRKESQRVASGSINLNSGPRPNNLNNNRQGGGFGLVCENCGFNGHTSDRCFKIIGYPANFGKKKSGQNFKGKNISNNNFVGTSSSSGFTDEQMATLLSLIKDNKIGKNVQVNMAVQVEELKSENEGLTFLVQKLTKARERGKANLKQRDGNISALSKKLRLLEEQSEETIDNAFARFNTIINSLKALDEGFSSKNYVRKFLRALHPKWHAKVTDIEDSKDLTSLSLDELIGNLKVYEAKKESSDEDSSTSDSEDEEYAMAVRDF</sequence>
<name>A0ABQ5CSN5_9ASTR</name>
<dbReference type="Gene3D" id="2.30.33.40">
    <property type="entry name" value="GroES chaperonin"/>
    <property type="match status" value="1"/>
</dbReference>
<dbReference type="SMART" id="SM00883">
    <property type="entry name" value="Cpn10"/>
    <property type="match status" value="1"/>
</dbReference>
<evidence type="ECO:0000313" key="5">
    <source>
        <dbReference type="EMBL" id="GJT30101.1"/>
    </source>
</evidence>
<dbReference type="InterPro" id="IPR011032">
    <property type="entry name" value="GroES-like_sf"/>
</dbReference>
<dbReference type="InterPro" id="IPR037124">
    <property type="entry name" value="Chaperonin_GroES_sf"/>
</dbReference>
<keyword evidence="1 2" id="KW-0143">Chaperone</keyword>
<dbReference type="EMBL" id="BQNB010014596">
    <property type="protein sequence ID" value="GJT30101.1"/>
    <property type="molecule type" value="Genomic_DNA"/>
</dbReference>
<evidence type="ECO:0000256" key="2">
    <source>
        <dbReference type="RuleBase" id="RU003479"/>
    </source>
</evidence>
<protein>
    <submittedName>
        <fullName evidence="5">Ribonuclease H-like domain-containing protein</fullName>
    </submittedName>
</protein>
<dbReference type="PANTHER" id="PTHR34222">
    <property type="entry name" value="GAG_PRE-INTEGRS DOMAIN-CONTAINING PROTEIN"/>
    <property type="match status" value="1"/>
</dbReference>